<dbReference type="Ensembl" id="ENSCSAVT00000000584.1">
    <property type="protein sequence ID" value="ENSCSAVP00000000577.1"/>
    <property type="gene ID" value="ENSCSAVG00000000321.1"/>
</dbReference>
<name>H2Y5H9_CIOSA</name>
<reference evidence="3" key="1">
    <citation type="submission" date="2003-08" db="EMBL/GenBank/DDBJ databases">
        <authorList>
            <person name="Birren B."/>
            <person name="Nusbaum C."/>
            <person name="Abebe A."/>
            <person name="Abouelleil A."/>
            <person name="Adekoya E."/>
            <person name="Ait-zahra M."/>
            <person name="Allen N."/>
            <person name="Allen T."/>
            <person name="An P."/>
            <person name="Anderson M."/>
            <person name="Anderson S."/>
            <person name="Arachchi H."/>
            <person name="Armbruster J."/>
            <person name="Bachantsang P."/>
            <person name="Baldwin J."/>
            <person name="Barry A."/>
            <person name="Bayul T."/>
            <person name="Blitshsteyn B."/>
            <person name="Bloom T."/>
            <person name="Blye J."/>
            <person name="Boguslavskiy L."/>
            <person name="Borowsky M."/>
            <person name="Boukhgalter B."/>
            <person name="Brunache A."/>
            <person name="Butler J."/>
            <person name="Calixte N."/>
            <person name="Calvo S."/>
            <person name="Camarata J."/>
            <person name="Campo K."/>
            <person name="Chang J."/>
            <person name="Cheshatsang Y."/>
            <person name="Citroen M."/>
            <person name="Collymore A."/>
            <person name="Considine T."/>
            <person name="Cook A."/>
            <person name="Cooke P."/>
            <person name="Corum B."/>
            <person name="Cuomo C."/>
            <person name="David R."/>
            <person name="Dawoe T."/>
            <person name="Degray S."/>
            <person name="Dodge S."/>
            <person name="Dooley K."/>
            <person name="Dorje P."/>
            <person name="Dorjee K."/>
            <person name="Dorris L."/>
            <person name="Duffey N."/>
            <person name="Dupes A."/>
            <person name="Elkins T."/>
            <person name="Engels R."/>
            <person name="Erickson J."/>
            <person name="Farina A."/>
            <person name="Faro S."/>
            <person name="Ferreira P."/>
            <person name="Fischer H."/>
            <person name="Fitzgerald M."/>
            <person name="Foley K."/>
            <person name="Gage D."/>
            <person name="Galagan J."/>
            <person name="Gearin G."/>
            <person name="Gnerre S."/>
            <person name="Gnirke A."/>
            <person name="Goyette A."/>
            <person name="Graham J."/>
            <person name="Grandbois E."/>
            <person name="Gyaltsen K."/>
            <person name="Hafez N."/>
            <person name="Hagopian D."/>
            <person name="Hagos B."/>
            <person name="Hall J."/>
            <person name="Hatcher B."/>
            <person name="Heller A."/>
            <person name="Higgins H."/>
            <person name="Honan T."/>
            <person name="Horn A."/>
            <person name="Houde N."/>
            <person name="Hughes L."/>
            <person name="Hulme W."/>
            <person name="Husby E."/>
            <person name="Iliev I."/>
            <person name="Jaffe D."/>
            <person name="Jones C."/>
            <person name="Kamal M."/>
            <person name="Kamat A."/>
            <person name="Kamvysselis M."/>
            <person name="Karlsson E."/>
            <person name="Kells C."/>
            <person name="Kieu A."/>
            <person name="Kisner P."/>
            <person name="Kodira C."/>
            <person name="Kulbokas E."/>
            <person name="Labutti K."/>
            <person name="Lama D."/>
            <person name="Landers T."/>
            <person name="Leger J."/>
            <person name="Levine S."/>
            <person name="Lewis D."/>
            <person name="Lewis T."/>
            <person name="Lindblad-toh K."/>
            <person name="Liu X."/>
            <person name="Lokyitsang T."/>
            <person name="Lokyitsang Y."/>
            <person name="Lucien O."/>
            <person name="Lui A."/>
            <person name="Ma L.J."/>
            <person name="Mabbitt R."/>
            <person name="Macdonald J."/>
            <person name="Maclean C."/>
            <person name="Major J."/>
            <person name="Manning J."/>
            <person name="Marabella R."/>
            <person name="Maru K."/>
            <person name="Matthews C."/>
            <person name="Mauceli E."/>
            <person name="Mccarthy M."/>
            <person name="Mcdonough S."/>
            <person name="Mcghee T."/>
            <person name="Meldrim J."/>
            <person name="Meneus L."/>
            <person name="Mesirov J."/>
            <person name="Mihalev A."/>
            <person name="Mihova T."/>
            <person name="Mikkelsen T."/>
            <person name="Mlenga V."/>
            <person name="Moru K."/>
            <person name="Mozes J."/>
            <person name="Mulrain L."/>
            <person name="Munson G."/>
            <person name="Naylor J."/>
            <person name="Newes C."/>
            <person name="Nguyen C."/>
            <person name="Nguyen N."/>
            <person name="Nguyen T."/>
            <person name="Nicol R."/>
            <person name="Nielsen C."/>
            <person name="Nizzari M."/>
            <person name="Norbu C."/>
            <person name="Norbu N."/>
            <person name="O'donnell P."/>
            <person name="Okoawo O."/>
            <person name="O'leary S."/>
            <person name="Omotosho B."/>
            <person name="O'neill K."/>
            <person name="Osman S."/>
            <person name="Parker S."/>
            <person name="Perrin D."/>
            <person name="Phunkhang P."/>
            <person name="Piqani B."/>
            <person name="Purcell S."/>
            <person name="Rachupka T."/>
            <person name="Ramasamy U."/>
            <person name="Rameau R."/>
            <person name="Ray V."/>
            <person name="Raymond C."/>
            <person name="Retta R."/>
            <person name="Richardson S."/>
            <person name="Rise C."/>
            <person name="Rodriguez J."/>
            <person name="Rogers J."/>
            <person name="Rogov P."/>
            <person name="Rutman M."/>
            <person name="Schupbach R."/>
            <person name="Seaman C."/>
            <person name="Settipalli S."/>
            <person name="Sharpe T."/>
            <person name="Sheridan J."/>
            <person name="Sherpa N."/>
            <person name="Shi J."/>
            <person name="Smirnov S."/>
            <person name="Smith C."/>
            <person name="Sougnez C."/>
            <person name="Spencer B."/>
            <person name="Stalker J."/>
            <person name="Stange-thomann N."/>
            <person name="Stavropoulos S."/>
            <person name="Stetson K."/>
            <person name="Stone C."/>
            <person name="Stone S."/>
            <person name="Stubbs M."/>
            <person name="Talamas J."/>
            <person name="Tchuinga P."/>
            <person name="Tenzing P."/>
            <person name="Tesfaye S."/>
            <person name="Theodore J."/>
            <person name="Thoulutsang Y."/>
            <person name="Topham K."/>
            <person name="Towey S."/>
            <person name="Tsamla T."/>
            <person name="Tsomo N."/>
            <person name="Vallee D."/>
            <person name="Vassiliev H."/>
            <person name="Venkataraman V."/>
            <person name="Vinson J."/>
            <person name="Vo A."/>
            <person name="Wade C."/>
            <person name="Wang S."/>
            <person name="Wangchuk T."/>
            <person name="Wangdi T."/>
            <person name="Whittaker C."/>
            <person name="Wilkinson J."/>
            <person name="Wu Y."/>
            <person name="Wyman D."/>
            <person name="Yadav S."/>
            <person name="Yang S."/>
            <person name="Yang X."/>
            <person name="Yeager S."/>
            <person name="Yee E."/>
            <person name="Young G."/>
            <person name="Zainoun J."/>
            <person name="Zembeck L."/>
            <person name="Zimmer A."/>
            <person name="Zody M."/>
            <person name="Lander E."/>
        </authorList>
    </citation>
    <scope>NUCLEOTIDE SEQUENCE [LARGE SCALE GENOMIC DNA]</scope>
</reference>
<dbReference type="AlphaFoldDB" id="H2Y5H9"/>
<dbReference type="InParanoid" id="H2Y5H9"/>
<keyword evidence="3" id="KW-1185">Reference proteome</keyword>
<proteinExistence type="predicted"/>
<protein>
    <submittedName>
        <fullName evidence="2">Uncharacterized protein</fullName>
    </submittedName>
</protein>
<feature type="compositionally biased region" description="Polar residues" evidence="1">
    <location>
        <begin position="85"/>
        <end position="95"/>
    </location>
</feature>
<evidence type="ECO:0000256" key="1">
    <source>
        <dbReference type="SAM" id="MobiDB-lite"/>
    </source>
</evidence>
<sequence length="95" mass="10330">MPQRLPDTMMLSAQAGRLAQRELWPQAIQVAASSQMARMNVSGTGIPPMFFPTHPAMEGYPASLHQLLPTSQSMPMQHAQPGGRDNTQSPSTSKK</sequence>
<reference evidence="2" key="2">
    <citation type="submission" date="2025-08" db="UniProtKB">
        <authorList>
            <consortium name="Ensembl"/>
        </authorList>
    </citation>
    <scope>IDENTIFICATION</scope>
</reference>
<dbReference type="HOGENOM" id="CLU_2372129_0_0_1"/>
<accession>H2Y5H9</accession>
<dbReference type="Proteomes" id="UP000007875">
    <property type="component" value="Unassembled WGS sequence"/>
</dbReference>
<organism evidence="2 3">
    <name type="scientific">Ciona savignyi</name>
    <name type="common">Pacific transparent sea squirt</name>
    <dbReference type="NCBI Taxonomy" id="51511"/>
    <lineage>
        <taxon>Eukaryota</taxon>
        <taxon>Metazoa</taxon>
        <taxon>Chordata</taxon>
        <taxon>Tunicata</taxon>
        <taxon>Ascidiacea</taxon>
        <taxon>Phlebobranchia</taxon>
        <taxon>Cionidae</taxon>
        <taxon>Ciona</taxon>
    </lineage>
</organism>
<feature type="region of interest" description="Disordered" evidence="1">
    <location>
        <begin position="66"/>
        <end position="95"/>
    </location>
</feature>
<reference evidence="2" key="3">
    <citation type="submission" date="2025-09" db="UniProtKB">
        <authorList>
            <consortium name="Ensembl"/>
        </authorList>
    </citation>
    <scope>IDENTIFICATION</scope>
</reference>
<evidence type="ECO:0000313" key="3">
    <source>
        <dbReference type="Proteomes" id="UP000007875"/>
    </source>
</evidence>
<evidence type="ECO:0000313" key="2">
    <source>
        <dbReference type="Ensembl" id="ENSCSAVP00000000577.1"/>
    </source>
</evidence>